<feature type="coiled-coil region" evidence="3">
    <location>
        <begin position="87"/>
        <end position="142"/>
    </location>
</feature>
<feature type="compositionally biased region" description="Basic and acidic residues" evidence="4">
    <location>
        <begin position="403"/>
        <end position="418"/>
    </location>
</feature>
<evidence type="ECO:0000256" key="4">
    <source>
        <dbReference type="SAM" id="MobiDB-lite"/>
    </source>
</evidence>
<keyword evidence="2 3" id="KW-0175">Coiled coil</keyword>
<accession>A0A0D1Z378</accession>
<comment type="similarity">
    <text evidence="1">Belongs to the ADIP family.</text>
</comment>
<evidence type="ECO:0000313" key="6">
    <source>
        <dbReference type="Proteomes" id="UP000053599"/>
    </source>
</evidence>
<evidence type="ECO:0000256" key="2">
    <source>
        <dbReference type="ARBA" id="ARBA00023054"/>
    </source>
</evidence>
<evidence type="ECO:0000313" key="5">
    <source>
        <dbReference type="EMBL" id="KIV81343.1"/>
    </source>
</evidence>
<reference evidence="5 6" key="1">
    <citation type="submission" date="2015-01" db="EMBL/GenBank/DDBJ databases">
        <title>The Genome Sequence of Exophiala sideris CBS121828.</title>
        <authorList>
            <consortium name="The Broad Institute Genomics Platform"/>
            <person name="Cuomo C."/>
            <person name="de Hoog S."/>
            <person name="Gorbushina A."/>
            <person name="Stielow B."/>
            <person name="Teixiera M."/>
            <person name="Abouelleil A."/>
            <person name="Chapman S.B."/>
            <person name="Priest M."/>
            <person name="Young S.K."/>
            <person name="Wortman J."/>
            <person name="Nusbaum C."/>
            <person name="Birren B."/>
        </authorList>
    </citation>
    <scope>NUCLEOTIDE SEQUENCE [LARGE SCALE GENOMIC DNA]</scope>
    <source>
        <strain evidence="5 6">CBS 121828</strain>
    </source>
</reference>
<feature type="region of interest" description="Disordered" evidence="4">
    <location>
        <begin position="403"/>
        <end position="569"/>
    </location>
</feature>
<dbReference type="EMBL" id="KN846952">
    <property type="protein sequence ID" value="KIV81343.1"/>
    <property type="molecule type" value="Genomic_DNA"/>
</dbReference>
<dbReference type="AlphaFoldDB" id="A0A0D1Z378"/>
<dbReference type="InterPro" id="IPR021622">
    <property type="entry name" value="Afadin/alpha-actinin-bd"/>
</dbReference>
<feature type="compositionally biased region" description="Basic residues" evidence="4">
    <location>
        <begin position="536"/>
        <end position="555"/>
    </location>
</feature>
<gene>
    <name evidence="5" type="ORF">PV11_03534</name>
</gene>
<dbReference type="STRING" id="1016849.A0A0D1Z378"/>
<sequence>MDSHGLERASQYLNNLLLARGLLSNGKPIDFACPDRNGRGTEATMSRVINLVHDLVLRRDQDAEQRESLALNIRKTRADESQRLLDLQRLQDKNAELAREAASVESQERALKAAARKAEGQAKELKEQMLKMKSMLDQVRAKCLSDVRKKDVELDKLKAHLTGLQRGKKDASGMKINVINWQSEAKINERCNEQNASSGEWSLEKETNDFLAALVNETSTENVSLRRIVTDTMEILRDLTGLEESTSDENAKQEDGDGIGVPGQYRKSRLKAAQPSDSLASCTTLAEEMTSILEHCQTILKDPSFVPIEEVQVRDEEIIQLRVGWEKMATRWKEAVTMMDNWRRKTNQDGEKVSIDDIARLELDKSVAMLPNGRPIFGVDEELSSVLYESSKLDHGEEEILHTEQQDTDIHSGVKSESPESDLNIPSEPTPKRRASAARRVGLNIGRPVRPLQPIDHNVTRSPKRGTSPENLSRPSRDSGIGSLDTGLDMENEPDRRLGESQGDKEHDKHPSTIPEKLAAVEAEAREAQQLSTQNSKKRKHGDGRKTRKGSRRRSTLSPDELAELLGIE</sequence>
<name>A0A0D1Z378_9EURO</name>
<organism evidence="5 6">
    <name type="scientific">Exophiala sideris</name>
    <dbReference type="NCBI Taxonomy" id="1016849"/>
    <lineage>
        <taxon>Eukaryota</taxon>
        <taxon>Fungi</taxon>
        <taxon>Dikarya</taxon>
        <taxon>Ascomycota</taxon>
        <taxon>Pezizomycotina</taxon>
        <taxon>Eurotiomycetes</taxon>
        <taxon>Chaetothyriomycetidae</taxon>
        <taxon>Chaetothyriales</taxon>
        <taxon>Herpotrichiellaceae</taxon>
        <taxon>Exophiala</taxon>
    </lineage>
</organism>
<proteinExistence type="inferred from homology"/>
<evidence type="ECO:0000256" key="1">
    <source>
        <dbReference type="ARBA" id="ARBA00009291"/>
    </source>
</evidence>
<protein>
    <recommendedName>
        <fullName evidence="7">NIMA interactive protein</fullName>
    </recommendedName>
</protein>
<feature type="compositionally biased region" description="Basic and acidic residues" evidence="4">
    <location>
        <begin position="493"/>
        <end position="511"/>
    </location>
</feature>
<evidence type="ECO:0008006" key="7">
    <source>
        <dbReference type="Google" id="ProtNLM"/>
    </source>
</evidence>
<dbReference type="OrthoDB" id="312015at2759"/>
<dbReference type="Proteomes" id="UP000053599">
    <property type="component" value="Unassembled WGS sequence"/>
</dbReference>
<dbReference type="Pfam" id="PF11559">
    <property type="entry name" value="ADIP"/>
    <property type="match status" value="1"/>
</dbReference>
<evidence type="ECO:0000256" key="3">
    <source>
        <dbReference type="SAM" id="Coils"/>
    </source>
</evidence>
<dbReference type="HOGENOM" id="CLU_010128_1_0_1"/>
<feature type="region of interest" description="Disordered" evidence="4">
    <location>
        <begin position="240"/>
        <end position="263"/>
    </location>
</feature>